<dbReference type="EMBL" id="VFLP01000057">
    <property type="protein sequence ID" value="TRX90286.1"/>
    <property type="molecule type" value="Genomic_DNA"/>
</dbReference>
<proteinExistence type="predicted"/>
<dbReference type="InterPro" id="IPR021840">
    <property type="entry name" value="DUF3433"/>
</dbReference>
<gene>
    <name evidence="1" type="ORF">FHL15_008831</name>
</gene>
<name>A0A553HQQ1_9PEZI</name>
<accession>A0A553HQQ1</accession>
<keyword evidence="2" id="KW-1185">Reference proteome</keyword>
<sequence>MIGLAQNASIPSQFQDISAKATPQHSFLKANSGYHLLNDGIAIPLSTSHYAWTYGSTVIITVIASLWQRVDYHCKLARPWEEMKHSSVDSSKGLRLDYISPIQIITFYRALRNHHWGTALSVLTFTLLKVVMLLSTVLLVRVPTPDSCILPLVITSKFNGSNFWSELLGNSEVTTFDEVTPTYMWDAPELISAYQGIISNQLKEPPGLQGGLAFQNLDIPSVTDNLTQISATVSAFIPNITCEVSALSVIHPWSGAIALDSPTCSAGHFADTLWITRCDQNCSSYFESFNILRINCSEAADAVKLLKKPKDIRIDKYAPYDLRIAVIAINSTYTEDTS</sequence>
<dbReference type="Proteomes" id="UP000319160">
    <property type="component" value="Unassembled WGS sequence"/>
</dbReference>
<evidence type="ECO:0000313" key="1">
    <source>
        <dbReference type="EMBL" id="TRX90286.1"/>
    </source>
</evidence>
<dbReference type="Pfam" id="PF11915">
    <property type="entry name" value="DUF3433"/>
    <property type="match status" value="1"/>
</dbReference>
<dbReference type="AlphaFoldDB" id="A0A553HQQ1"/>
<organism evidence="1 2">
    <name type="scientific">Xylaria flabelliformis</name>
    <dbReference type="NCBI Taxonomy" id="2512241"/>
    <lineage>
        <taxon>Eukaryota</taxon>
        <taxon>Fungi</taxon>
        <taxon>Dikarya</taxon>
        <taxon>Ascomycota</taxon>
        <taxon>Pezizomycotina</taxon>
        <taxon>Sordariomycetes</taxon>
        <taxon>Xylariomycetidae</taxon>
        <taxon>Xylariales</taxon>
        <taxon>Xylariaceae</taxon>
        <taxon>Xylaria</taxon>
    </lineage>
</organism>
<evidence type="ECO:0000313" key="2">
    <source>
        <dbReference type="Proteomes" id="UP000319160"/>
    </source>
</evidence>
<dbReference type="OrthoDB" id="5332281at2759"/>
<dbReference type="STRING" id="2512241.A0A553HQQ1"/>
<comment type="caution">
    <text evidence="1">The sequence shown here is derived from an EMBL/GenBank/DDBJ whole genome shotgun (WGS) entry which is preliminary data.</text>
</comment>
<protein>
    <submittedName>
        <fullName evidence="1">Uncharacterized protein</fullName>
    </submittedName>
</protein>
<reference evidence="2" key="1">
    <citation type="submission" date="2019-06" db="EMBL/GenBank/DDBJ databases">
        <title>Draft genome sequence of the griseofulvin-producing fungus Xylaria cubensis strain G536.</title>
        <authorList>
            <person name="Mead M.E."/>
            <person name="Raja H.A."/>
            <person name="Steenwyk J.L."/>
            <person name="Knowles S.L."/>
            <person name="Oberlies N.H."/>
            <person name="Rokas A."/>
        </authorList>
    </citation>
    <scope>NUCLEOTIDE SEQUENCE [LARGE SCALE GENOMIC DNA]</scope>
    <source>
        <strain evidence="2">G536</strain>
    </source>
</reference>